<dbReference type="Proteomes" id="UP000243438">
    <property type="component" value="Unassembled WGS sequence"/>
</dbReference>
<dbReference type="RefSeq" id="WP_245601930.1">
    <property type="nucleotide sequence ID" value="NZ_KK073873.1"/>
</dbReference>
<dbReference type="SUPFAM" id="SSF56954">
    <property type="entry name" value="Outer membrane efflux proteins (OEP)"/>
    <property type="match status" value="1"/>
</dbReference>
<sequence>MMKNQINRLLLLVILIIALVQSGYSQTVISPITYSRFINKVDSGNLDFAAQKLNVSIAEAQVIAAKVRNDPQLGINYFNNEQPSKQMGYGGSVSISQTVTFGKRSAAIKLAKSENQLSQSLLADYLRNLHADAAISFYSALKQKMLYQVKQHAYQSILSLAKSDSIRYAKGEIMEIDAIQSKVEAGVEYTDLLQAATDRDKAYSDLSLYTGTKKVSLIYQPDADLRLPYNSFNLSDLIQRGITERADLVAAMQNVDVAGKALVVAKREKNIDLTVSLEVQHSAEVKNEIAPAPSYNSYNAGLSIPIPFSKLNKGNIMAAQRRVEQASLQYDQAVLQVQNDILKSYTQYESAAKQVRHFEDGLLKQAKDVLDGKIYSYKRGDISLLEVLNARRTYDDVQSKYIETLFDYDSALVELQRSVGSENLK</sequence>
<accession>A0ABP3BD50</accession>
<evidence type="ECO:0000256" key="1">
    <source>
        <dbReference type="ARBA" id="ARBA00007613"/>
    </source>
</evidence>
<comment type="similarity">
    <text evidence="1">Belongs to the outer membrane factor (OMF) (TC 1.B.17) family.</text>
</comment>
<dbReference type="PANTHER" id="PTHR30203">
    <property type="entry name" value="OUTER MEMBRANE CATION EFFLUX PROTEIN"/>
    <property type="match status" value="1"/>
</dbReference>
<keyword evidence="3" id="KW-1185">Reference proteome</keyword>
<protein>
    <submittedName>
        <fullName evidence="2">Outer membrane protein</fullName>
    </submittedName>
</protein>
<dbReference type="Gene3D" id="1.20.1600.10">
    <property type="entry name" value="Outer membrane efflux proteins (OEP)"/>
    <property type="match status" value="1"/>
</dbReference>
<dbReference type="InterPro" id="IPR003423">
    <property type="entry name" value="OMP_efflux"/>
</dbReference>
<comment type="caution">
    <text evidence="2">The sequence shown here is derived from an EMBL/GenBank/DDBJ whole genome shotgun (WGS) entry which is preliminary data.</text>
</comment>
<dbReference type="Pfam" id="PF02321">
    <property type="entry name" value="OEP"/>
    <property type="match status" value="1"/>
</dbReference>
<dbReference type="EMBL" id="JFBS01000001">
    <property type="protein sequence ID" value="EXG77855.1"/>
    <property type="molecule type" value="Genomic_DNA"/>
</dbReference>
<gene>
    <name evidence="2" type="ORF">XylorDRAFT_0205</name>
</gene>
<dbReference type="InterPro" id="IPR010131">
    <property type="entry name" value="MdtP/NodT-like"/>
</dbReference>
<proteinExistence type="inferred from homology"/>
<reference evidence="2" key="1">
    <citation type="submission" date="2013-07" db="EMBL/GenBank/DDBJ databases">
        <authorList>
            <consortium name="DOE Joint Genome Institute"/>
            <person name="Anderson I."/>
            <person name="Huntemann M."/>
            <person name="Han J."/>
            <person name="Chen A."/>
            <person name="Kyrpides N."/>
            <person name="Mavromatis K."/>
            <person name="Markowitz V."/>
            <person name="Palaniappan K."/>
            <person name="Ivanova N."/>
            <person name="Schaumberg A."/>
            <person name="Pati A."/>
            <person name="Liolios K."/>
            <person name="Nordberg H.P."/>
            <person name="Cantor M.N."/>
            <person name="Hua S.X."/>
            <person name="Woyke T."/>
        </authorList>
    </citation>
    <scope>NUCLEOTIDE SEQUENCE [LARGE SCALE GENOMIC DNA]</scope>
    <source>
        <strain evidence="2">DSM 17970</strain>
    </source>
</reference>
<evidence type="ECO:0000313" key="2">
    <source>
        <dbReference type="EMBL" id="EXG77855.1"/>
    </source>
</evidence>
<organism evidence="2 3">
    <name type="scientific">Xylanibacter oryzae DSM 17970</name>
    <dbReference type="NCBI Taxonomy" id="915438"/>
    <lineage>
        <taxon>Bacteria</taxon>
        <taxon>Pseudomonadati</taxon>
        <taxon>Bacteroidota</taxon>
        <taxon>Bacteroidia</taxon>
        <taxon>Bacteroidales</taxon>
        <taxon>Prevotellaceae</taxon>
        <taxon>Xylanibacter</taxon>
    </lineage>
</organism>
<evidence type="ECO:0000313" key="3">
    <source>
        <dbReference type="Proteomes" id="UP000243438"/>
    </source>
</evidence>
<dbReference type="PANTHER" id="PTHR30203:SF24">
    <property type="entry name" value="BLR4935 PROTEIN"/>
    <property type="match status" value="1"/>
</dbReference>
<name>A0ABP3BD50_9BACT</name>